<dbReference type="EMBL" id="FOQO01000001">
    <property type="protein sequence ID" value="SFH93345.1"/>
    <property type="molecule type" value="Genomic_DNA"/>
</dbReference>
<keyword evidence="2" id="KW-1185">Reference proteome</keyword>
<name>A0A1I3E306_9SPHI</name>
<evidence type="ECO:0000313" key="1">
    <source>
        <dbReference type="EMBL" id="SFH93345.1"/>
    </source>
</evidence>
<reference evidence="1 2" key="1">
    <citation type="submission" date="2016-10" db="EMBL/GenBank/DDBJ databases">
        <authorList>
            <person name="de Groot N.N."/>
        </authorList>
    </citation>
    <scope>NUCLEOTIDE SEQUENCE [LARGE SCALE GENOMIC DNA]</scope>
    <source>
        <strain evidence="1 2">RK1</strain>
    </source>
</reference>
<dbReference type="AlphaFoldDB" id="A0A1I3E306"/>
<proteinExistence type="predicted"/>
<dbReference type="STRING" id="1477437.SAMN05444682_101743"/>
<dbReference type="RefSeq" id="WP_090624292.1">
    <property type="nucleotide sequence ID" value="NZ_FOQO01000001.1"/>
</dbReference>
<sequence length="133" mass="15477">MEITELRIKNLVYFPGWNRDGTGKIWGVRDIFWDDFRVGLSDGCIQTMTRIDQVNPIHLTSEWLLRLGFRIPAETLDNPKKDNITVVPQGNHNFVWLHTGRLGRDLIEIDVQYVHQLQNLYFALSGKELEVKA</sequence>
<protein>
    <submittedName>
        <fullName evidence="1">Uncharacterized protein</fullName>
    </submittedName>
</protein>
<organism evidence="1 2">
    <name type="scientific">Parapedobacter indicus</name>
    <dbReference type="NCBI Taxonomy" id="1477437"/>
    <lineage>
        <taxon>Bacteria</taxon>
        <taxon>Pseudomonadati</taxon>
        <taxon>Bacteroidota</taxon>
        <taxon>Sphingobacteriia</taxon>
        <taxon>Sphingobacteriales</taxon>
        <taxon>Sphingobacteriaceae</taxon>
        <taxon>Parapedobacter</taxon>
    </lineage>
</organism>
<accession>A0A1I3E306</accession>
<dbReference type="OrthoDB" id="956134at2"/>
<dbReference type="Proteomes" id="UP000198670">
    <property type="component" value="Unassembled WGS sequence"/>
</dbReference>
<evidence type="ECO:0000313" key="2">
    <source>
        <dbReference type="Proteomes" id="UP000198670"/>
    </source>
</evidence>
<gene>
    <name evidence="1" type="ORF">SAMN05444682_101743</name>
</gene>